<proteinExistence type="predicted"/>
<dbReference type="Pfam" id="PF03783">
    <property type="entry name" value="CsgG"/>
    <property type="match status" value="1"/>
</dbReference>
<dbReference type="AlphaFoldDB" id="D3PE51"/>
<dbReference type="PROSITE" id="PS51257">
    <property type="entry name" value="PROKAR_LIPOPROTEIN"/>
    <property type="match status" value="1"/>
</dbReference>
<dbReference type="STRING" id="639282.DEFDS_1413"/>
<dbReference type="EMBL" id="AP011529">
    <property type="protein sequence ID" value="BAI80874.1"/>
    <property type="molecule type" value="Genomic_DNA"/>
</dbReference>
<evidence type="ECO:0008006" key="3">
    <source>
        <dbReference type="Google" id="ProtNLM"/>
    </source>
</evidence>
<organism evidence="1 2">
    <name type="scientific">Deferribacter desulfuricans (strain DSM 14783 / JCM 11476 / NBRC 101012 / SSM1)</name>
    <dbReference type="NCBI Taxonomy" id="639282"/>
    <lineage>
        <taxon>Bacteria</taxon>
        <taxon>Pseudomonadati</taxon>
        <taxon>Deferribacterota</taxon>
        <taxon>Deferribacteres</taxon>
        <taxon>Deferribacterales</taxon>
        <taxon>Deferribacteraceae</taxon>
        <taxon>Deferribacter</taxon>
    </lineage>
</organism>
<dbReference type="OrthoDB" id="9803653at2"/>
<gene>
    <name evidence="1" type="ordered locus">DEFDS_1413</name>
</gene>
<dbReference type="Gene3D" id="3.40.50.10610">
    <property type="entry name" value="ABC-type transport auxiliary lipoprotein component"/>
    <property type="match status" value="1"/>
</dbReference>
<dbReference type="GO" id="GO:0030288">
    <property type="term" value="C:outer membrane-bounded periplasmic space"/>
    <property type="evidence" value="ECO:0007669"/>
    <property type="project" value="InterPro"/>
</dbReference>
<dbReference type="eggNOG" id="COG1462">
    <property type="taxonomic scope" value="Bacteria"/>
</dbReference>
<dbReference type="RefSeq" id="WP_013008120.1">
    <property type="nucleotide sequence ID" value="NC_013939.1"/>
</dbReference>
<dbReference type="KEGG" id="ddf:DEFDS_1413"/>
<dbReference type="Proteomes" id="UP000001520">
    <property type="component" value="Chromosome"/>
</dbReference>
<protein>
    <recommendedName>
        <fullName evidence="3">Curli production assembly/transport component CsgG</fullName>
    </recommendedName>
</protein>
<name>D3PE51_DEFDS</name>
<accession>D3PE51</accession>
<evidence type="ECO:0000313" key="1">
    <source>
        <dbReference type="EMBL" id="BAI80874.1"/>
    </source>
</evidence>
<dbReference type="HOGENOM" id="CLU_695836_0_0_0"/>
<reference evidence="1 2" key="1">
    <citation type="journal article" date="2010" name="DNA Res.">
        <title>Bacterial lifestyle in a deep-sea hydrothermal vent chimney revealed by the genome sequence of the thermophilic bacterium Deferribacter desulfuricans SSM1.</title>
        <authorList>
            <person name="Takaki Y."/>
            <person name="Shimamura S."/>
            <person name="Nakagawa S."/>
            <person name="Fukuhara Y."/>
            <person name="Horikawa H."/>
            <person name="Ankai A."/>
            <person name="Harada T."/>
            <person name="Hosoyama A."/>
            <person name="Oguchi A."/>
            <person name="Fukui S."/>
            <person name="Fujita N."/>
            <person name="Takami H."/>
            <person name="Takai K."/>
        </authorList>
    </citation>
    <scope>NUCLEOTIDE SEQUENCE [LARGE SCALE GENOMIC DNA]</scope>
    <source>
        <strain evidence="2">DSM 14783 / JCM 11476 / NBRC 101012 / SSM1</strain>
    </source>
</reference>
<keyword evidence="2" id="KW-1185">Reference proteome</keyword>
<sequence>MKRIGFSFLIVSIVVFLVSCGTPKVDPMALSIVPADTEQVQVPQVCRAQYETRQLRVAVVDFQNNTTFGKMTGSNTAIRGQGTRTHVEGGVAGAVVAPGAVGVGYVGASKTKVKYSKDINTFMRQISPNIGAYAQSAVEDIVVNMGGVEVFTRANIQQVMQEQGFQMNVADPNTLVQLGKIAGVSYIITGSVDNIKAEYVPPSKKKKSDNALANLALSILEATTEGWNVNVEMTVKIIDVATGRIIASKKVKGRELAGKQPNFNPELIITAAKKAMGEAALDIKPELSQLFAVKGYIIQLRGNKQVALVNLGRANGIKPGQKLVAYDFMEIRDPFKGTHTCSKAKIPVELIVSDQVDENQCWVKIEGDEQHKKRLKIGTLVQRAKLAGQGLMDKLF</sequence>
<dbReference type="InterPro" id="IPR005534">
    <property type="entry name" value="Curli_assmbl/transp-comp_CsgG"/>
</dbReference>
<evidence type="ECO:0000313" key="2">
    <source>
        <dbReference type="Proteomes" id="UP000001520"/>
    </source>
</evidence>